<gene>
    <name evidence="1" type="ORF">GCM10011403_21940</name>
</gene>
<proteinExistence type="predicted"/>
<reference evidence="1" key="1">
    <citation type="journal article" date="2014" name="Int. J. Syst. Evol. Microbiol.">
        <title>Complete genome sequence of Corynebacterium casei LMG S-19264T (=DSM 44701T), isolated from a smear-ripened cheese.</title>
        <authorList>
            <consortium name="US DOE Joint Genome Institute (JGI-PGF)"/>
            <person name="Walter F."/>
            <person name="Albersmeier A."/>
            <person name="Kalinowski J."/>
            <person name="Ruckert C."/>
        </authorList>
    </citation>
    <scope>NUCLEOTIDE SEQUENCE</scope>
    <source>
        <strain evidence="1">CGMCC 1.15425</strain>
    </source>
</reference>
<sequence length="192" mass="21737">MLSGLFSLCLCAGNVAAEEPASLEDTADSSSDPLTQAQRSFEHPVKYAIYSAAWYMNSNAGLQIIAHNEGDSAYRLEKVVFADESGSMSDTEIELDLEIPAHGWADTQLPYVDLLNGNECVSNTMDEDWKLVEISNYTLNPSVRGLIIEDTRSFRIFQCVRSVQSYWQDADSQDTVMRQQWLMYHFERLPIY</sequence>
<protein>
    <submittedName>
        <fullName evidence="1">Uncharacterized protein</fullName>
    </submittedName>
</protein>
<evidence type="ECO:0000313" key="2">
    <source>
        <dbReference type="Proteomes" id="UP000627715"/>
    </source>
</evidence>
<dbReference type="Proteomes" id="UP000627715">
    <property type="component" value="Unassembled WGS sequence"/>
</dbReference>
<evidence type="ECO:0000313" key="1">
    <source>
        <dbReference type="EMBL" id="GFZ78504.1"/>
    </source>
</evidence>
<dbReference type="EMBL" id="BMIY01000009">
    <property type="protein sequence ID" value="GFZ78504.1"/>
    <property type="molecule type" value="Genomic_DNA"/>
</dbReference>
<keyword evidence="2" id="KW-1185">Reference proteome</keyword>
<reference evidence="1" key="2">
    <citation type="submission" date="2020-09" db="EMBL/GenBank/DDBJ databases">
        <authorList>
            <person name="Sun Q."/>
            <person name="Zhou Y."/>
        </authorList>
    </citation>
    <scope>NUCLEOTIDE SEQUENCE</scope>
    <source>
        <strain evidence="1">CGMCC 1.15425</strain>
    </source>
</reference>
<dbReference type="AlphaFoldDB" id="A0A916VJV7"/>
<accession>A0A916VJV7</accession>
<name>A0A916VJV7_9GAMM</name>
<comment type="caution">
    <text evidence="1">The sequence shown here is derived from an EMBL/GenBank/DDBJ whole genome shotgun (WGS) entry which is preliminary data.</text>
</comment>
<organism evidence="1 2">
    <name type="scientific">Pseudohongiella nitratireducens</name>
    <dbReference type="NCBI Taxonomy" id="1768907"/>
    <lineage>
        <taxon>Bacteria</taxon>
        <taxon>Pseudomonadati</taxon>
        <taxon>Pseudomonadota</taxon>
        <taxon>Gammaproteobacteria</taxon>
        <taxon>Pseudomonadales</taxon>
        <taxon>Pseudohongiellaceae</taxon>
        <taxon>Pseudohongiella</taxon>
    </lineage>
</organism>